<comment type="caution">
    <text evidence="1">The sequence shown here is derived from an EMBL/GenBank/DDBJ whole genome shotgun (WGS) entry which is preliminary data.</text>
</comment>
<evidence type="ECO:0000313" key="2">
    <source>
        <dbReference type="Proteomes" id="UP000231586"/>
    </source>
</evidence>
<organism evidence="1 2">
    <name type="scientific">Luteimicrobium subarcticum</name>
    <dbReference type="NCBI Taxonomy" id="620910"/>
    <lineage>
        <taxon>Bacteria</taxon>
        <taxon>Bacillati</taxon>
        <taxon>Actinomycetota</taxon>
        <taxon>Actinomycetes</taxon>
        <taxon>Micrococcales</taxon>
        <taxon>Luteimicrobium</taxon>
    </lineage>
</organism>
<reference evidence="1 2" key="1">
    <citation type="submission" date="2017-11" db="EMBL/GenBank/DDBJ databases">
        <title>Genomic Encyclopedia of Archaeal and Bacterial Type Strains, Phase II (KMG-II): From Individual Species to Whole Genera.</title>
        <authorList>
            <person name="Goeker M."/>
        </authorList>
    </citation>
    <scope>NUCLEOTIDE SEQUENCE [LARGE SCALE GENOMIC DNA]</scope>
    <source>
        <strain evidence="1 2">DSM 22413</strain>
    </source>
</reference>
<sequence length="114" mass="12385">MTLATRDIRSLTVELAAADARDRDLAASKVSDMISESLDGELAGSLARVLEVVMALEEDETALNSQLNALSELSSFGLVPRDVIARVVASRDWGFRWATDFIEGLTDDLPYAPE</sequence>
<dbReference type="RefSeq" id="WP_100350338.1">
    <property type="nucleotide sequence ID" value="NZ_PGTZ01000009.1"/>
</dbReference>
<protein>
    <submittedName>
        <fullName evidence="1">Uncharacterized protein</fullName>
    </submittedName>
</protein>
<keyword evidence="2" id="KW-1185">Reference proteome</keyword>
<accession>A0A2M8WJ20</accession>
<gene>
    <name evidence="1" type="ORF">CLV34_2187</name>
</gene>
<proteinExistence type="predicted"/>
<dbReference type="EMBL" id="PGTZ01000009">
    <property type="protein sequence ID" value="PJI90930.1"/>
    <property type="molecule type" value="Genomic_DNA"/>
</dbReference>
<dbReference type="Proteomes" id="UP000231586">
    <property type="component" value="Unassembled WGS sequence"/>
</dbReference>
<dbReference type="AlphaFoldDB" id="A0A2M8WJ20"/>
<evidence type="ECO:0000313" key="1">
    <source>
        <dbReference type="EMBL" id="PJI90930.1"/>
    </source>
</evidence>
<name>A0A2M8WJ20_9MICO</name>